<accession>A0A497JHV4</accession>
<evidence type="ECO:0000256" key="1">
    <source>
        <dbReference type="ARBA" id="ARBA00022755"/>
    </source>
</evidence>
<feature type="domain" description="PurE" evidence="3">
    <location>
        <begin position="2"/>
        <end position="131"/>
    </location>
</feature>
<dbReference type="PANTHER" id="PTHR23046">
    <property type="entry name" value="PHOSPHORIBOSYLAMINOIMIDAZOLE CARBOXYLASE CATALYTIC SUBUNIT"/>
    <property type="match status" value="1"/>
</dbReference>
<keyword evidence="1" id="KW-0658">Purine biosynthesis</keyword>
<sequence length="259" mass="28461">MYDVHIIFGSKSDSAVYEPILEEFLQNGLKTYLSIASAHRTPELLKELLRIESKLIVSGAGLSAALPGMIAAHSLKPVFGVPVKANFNGLDAVLSIAQMPPGIPVLLANRIGAEDIRAFLDAKEINIVDIAKNEKVLLKAKNTFEKFGVDYTESSSLKENAINIRLVPLSEIIASKENLCIDVPVASNASAKDALLYLEAKNYLVGLNRGENAALACIRFLALHNQELKAKLEDYMAKQKEKTIKSCEEERGRLIKWDQ</sequence>
<dbReference type="SMART" id="SM01001">
    <property type="entry name" value="AIRC"/>
    <property type="match status" value="1"/>
</dbReference>
<dbReference type="AlphaFoldDB" id="A0A497JHV4"/>
<feature type="coiled-coil region" evidence="2">
    <location>
        <begin position="218"/>
        <end position="245"/>
    </location>
</feature>
<dbReference type="Gene3D" id="3.40.50.1970">
    <property type="match status" value="2"/>
</dbReference>
<keyword evidence="2" id="KW-0175">Coiled coil</keyword>
<dbReference type="InterPro" id="IPR024694">
    <property type="entry name" value="PurE_prokaryotes"/>
</dbReference>
<gene>
    <name evidence="4" type="ORF">DRO04_00755</name>
</gene>
<organism evidence="4 5">
    <name type="scientific">Candidatus Iainarchaeum sp</name>
    <dbReference type="NCBI Taxonomy" id="3101447"/>
    <lineage>
        <taxon>Archaea</taxon>
        <taxon>Candidatus Iainarchaeota</taxon>
        <taxon>Candidatus Iainarchaeia</taxon>
        <taxon>Candidatus Iainarchaeales</taxon>
        <taxon>Candidatus Iainarchaeaceae</taxon>
        <taxon>Candidatus Iainarchaeum</taxon>
    </lineage>
</organism>
<evidence type="ECO:0000313" key="4">
    <source>
        <dbReference type="EMBL" id="RLG70993.1"/>
    </source>
</evidence>
<dbReference type="InterPro" id="IPR000031">
    <property type="entry name" value="PurE_dom"/>
</dbReference>
<evidence type="ECO:0000313" key="5">
    <source>
        <dbReference type="Proteomes" id="UP000278031"/>
    </source>
</evidence>
<comment type="caution">
    <text evidence="4">The sequence shown here is derived from an EMBL/GenBank/DDBJ whole genome shotgun (WGS) entry which is preliminary data.</text>
</comment>
<dbReference type="EMBL" id="QMWP01000017">
    <property type="protein sequence ID" value="RLG70993.1"/>
    <property type="molecule type" value="Genomic_DNA"/>
</dbReference>
<protein>
    <recommendedName>
        <fullName evidence="3">PurE domain-containing protein</fullName>
    </recommendedName>
</protein>
<name>A0A497JHV4_9ARCH</name>
<dbReference type="Pfam" id="PF00731">
    <property type="entry name" value="AIRC"/>
    <property type="match status" value="1"/>
</dbReference>
<reference evidence="4 5" key="1">
    <citation type="submission" date="2018-06" db="EMBL/GenBank/DDBJ databases">
        <title>Extensive metabolic versatility and redundancy in microbially diverse, dynamic hydrothermal sediments.</title>
        <authorList>
            <person name="Dombrowski N."/>
            <person name="Teske A."/>
            <person name="Baker B.J."/>
        </authorList>
    </citation>
    <scope>NUCLEOTIDE SEQUENCE [LARGE SCALE GENOMIC DNA]</scope>
    <source>
        <strain evidence="4">B51_G17</strain>
    </source>
</reference>
<dbReference type="PANTHER" id="PTHR23046:SF2">
    <property type="entry name" value="PHOSPHORIBOSYLAMINOIMIDAZOLE CARBOXYLASE"/>
    <property type="match status" value="1"/>
</dbReference>
<proteinExistence type="predicted"/>
<dbReference type="SUPFAM" id="SSF52255">
    <property type="entry name" value="N5-CAIR mutase (phosphoribosylaminoimidazole carboxylase, PurE)"/>
    <property type="match status" value="2"/>
</dbReference>
<evidence type="ECO:0000256" key="2">
    <source>
        <dbReference type="SAM" id="Coils"/>
    </source>
</evidence>
<dbReference type="GO" id="GO:0006189">
    <property type="term" value="P:'de novo' IMP biosynthetic process"/>
    <property type="evidence" value="ECO:0007669"/>
    <property type="project" value="InterPro"/>
</dbReference>
<dbReference type="Proteomes" id="UP000278031">
    <property type="component" value="Unassembled WGS sequence"/>
</dbReference>
<evidence type="ECO:0000259" key="3">
    <source>
        <dbReference type="SMART" id="SM01001"/>
    </source>
</evidence>